<dbReference type="Proteomes" id="UP001153714">
    <property type="component" value="Chromosome 5"/>
</dbReference>
<dbReference type="GO" id="GO:0006508">
    <property type="term" value="P:proteolysis"/>
    <property type="evidence" value="ECO:0007669"/>
    <property type="project" value="InterPro"/>
</dbReference>
<organism evidence="3 4">
    <name type="scientific">Diatraea saccharalis</name>
    <name type="common">sugarcane borer</name>
    <dbReference type="NCBI Taxonomy" id="40085"/>
    <lineage>
        <taxon>Eukaryota</taxon>
        <taxon>Metazoa</taxon>
        <taxon>Ecdysozoa</taxon>
        <taxon>Arthropoda</taxon>
        <taxon>Hexapoda</taxon>
        <taxon>Insecta</taxon>
        <taxon>Pterygota</taxon>
        <taxon>Neoptera</taxon>
        <taxon>Endopterygota</taxon>
        <taxon>Lepidoptera</taxon>
        <taxon>Glossata</taxon>
        <taxon>Ditrysia</taxon>
        <taxon>Pyraloidea</taxon>
        <taxon>Crambidae</taxon>
        <taxon>Crambinae</taxon>
        <taxon>Diatraea</taxon>
    </lineage>
</organism>
<feature type="non-terminal residue" evidence="3">
    <location>
        <position position="174"/>
    </location>
</feature>
<evidence type="ECO:0000259" key="2">
    <source>
        <dbReference type="SMART" id="SM00645"/>
    </source>
</evidence>
<feature type="domain" description="Peptidase C1A papain C-terminal" evidence="2">
    <location>
        <begin position="12"/>
        <end position="155"/>
    </location>
</feature>
<evidence type="ECO:0000256" key="1">
    <source>
        <dbReference type="ARBA" id="ARBA00008455"/>
    </source>
</evidence>
<dbReference type="PANTHER" id="PTHR12411">
    <property type="entry name" value="CYSTEINE PROTEASE FAMILY C1-RELATED"/>
    <property type="match status" value="1"/>
</dbReference>
<dbReference type="SUPFAM" id="SSF54001">
    <property type="entry name" value="Cysteine proteinases"/>
    <property type="match status" value="1"/>
</dbReference>
<dbReference type="AlphaFoldDB" id="A0A9N9RAN3"/>
<keyword evidence="4" id="KW-1185">Reference proteome</keyword>
<reference evidence="3" key="2">
    <citation type="submission" date="2022-10" db="EMBL/GenBank/DDBJ databases">
        <authorList>
            <consortium name="ENA_rothamsted_submissions"/>
            <consortium name="culmorum"/>
            <person name="King R."/>
        </authorList>
    </citation>
    <scope>NUCLEOTIDE SEQUENCE</scope>
</reference>
<dbReference type="OrthoDB" id="3789175at2759"/>
<reference evidence="3" key="1">
    <citation type="submission" date="2021-12" db="EMBL/GenBank/DDBJ databases">
        <authorList>
            <person name="King R."/>
        </authorList>
    </citation>
    <scope>NUCLEOTIDE SEQUENCE</scope>
</reference>
<dbReference type="InterPro" id="IPR000668">
    <property type="entry name" value="Peptidase_C1A_C"/>
</dbReference>
<dbReference type="Gene3D" id="3.90.70.10">
    <property type="entry name" value="Cysteine proteinases"/>
    <property type="match status" value="1"/>
</dbReference>
<dbReference type="EMBL" id="OU893336">
    <property type="protein sequence ID" value="CAG9792813.1"/>
    <property type="molecule type" value="Genomic_DNA"/>
</dbReference>
<gene>
    <name evidence="3" type="ORF">DIATSA_LOCUS10304</name>
</gene>
<accession>A0A9N9RAN3</accession>
<comment type="similarity">
    <text evidence="1">Belongs to the peptidase C1 family.</text>
</comment>
<dbReference type="Pfam" id="PF00112">
    <property type="entry name" value="Peptidase_C1"/>
    <property type="match status" value="1"/>
</dbReference>
<dbReference type="GO" id="GO:0008234">
    <property type="term" value="F:cysteine-type peptidase activity"/>
    <property type="evidence" value="ECO:0007669"/>
    <property type="project" value="InterPro"/>
</dbReference>
<protein>
    <recommendedName>
        <fullName evidence="2">Peptidase C1A papain C-terminal domain-containing protein</fullName>
    </recommendedName>
</protein>
<name>A0A9N9RAN3_9NEOP</name>
<evidence type="ECO:0000313" key="3">
    <source>
        <dbReference type="EMBL" id="CAG9792813.1"/>
    </source>
</evidence>
<dbReference type="SMART" id="SM00645">
    <property type="entry name" value="Pept_C1"/>
    <property type="match status" value="1"/>
</dbReference>
<evidence type="ECO:0000313" key="4">
    <source>
        <dbReference type="Proteomes" id="UP001153714"/>
    </source>
</evidence>
<proteinExistence type="inferred from homology"/>
<sequence length="174" mass="19333">MGPIRHNKDVTYPTNFDAREVWPGYISPIVDQGWCGSDWAVAIAGVMSDRFAIQSNGAENLQLSPQSLLSCNRRMQRGCDGGHIDVAWNFAKNQGIVDDECYPYEATASQCKLHRRASLIEDGCEPPASVPQRTSRYKVGPPGRLQKEIDIMYDIMQSGPVHGKNQKALSHLET</sequence>
<dbReference type="InterPro" id="IPR038765">
    <property type="entry name" value="Papain-like_cys_pep_sf"/>
</dbReference>
<dbReference type="InterPro" id="IPR013128">
    <property type="entry name" value="Peptidase_C1A"/>
</dbReference>